<feature type="transmembrane region" description="Helical" evidence="1">
    <location>
        <begin position="60"/>
        <end position="77"/>
    </location>
</feature>
<evidence type="ECO:0000256" key="1">
    <source>
        <dbReference type="SAM" id="Phobius"/>
    </source>
</evidence>
<dbReference type="EMBL" id="DVGC01000041">
    <property type="protein sequence ID" value="HIR05795.1"/>
    <property type="molecule type" value="Genomic_DNA"/>
</dbReference>
<evidence type="ECO:0000313" key="2">
    <source>
        <dbReference type="EMBL" id="HIR05795.1"/>
    </source>
</evidence>
<reference evidence="2" key="1">
    <citation type="submission" date="2020-10" db="EMBL/GenBank/DDBJ databases">
        <authorList>
            <person name="Gilroy R."/>
        </authorList>
    </citation>
    <scope>NUCLEOTIDE SEQUENCE</scope>
    <source>
        <strain evidence="2">CHK180-2868</strain>
    </source>
</reference>
<gene>
    <name evidence="2" type="ORF">IAB28_07495</name>
</gene>
<reference evidence="2" key="2">
    <citation type="journal article" date="2021" name="PeerJ">
        <title>Extensive microbial diversity within the chicken gut microbiome revealed by metagenomics and culture.</title>
        <authorList>
            <person name="Gilroy R."/>
            <person name="Ravi A."/>
            <person name="Getino M."/>
            <person name="Pursley I."/>
            <person name="Horton D.L."/>
            <person name="Alikhan N.F."/>
            <person name="Baker D."/>
            <person name="Gharbi K."/>
            <person name="Hall N."/>
            <person name="Watson M."/>
            <person name="Adriaenssens E.M."/>
            <person name="Foster-Nyarko E."/>
            <person name="Jarju S."/>
            <person name="Secka A."/>
            <person name="Antonio M."/>
            <person name="Oren A."/>
            <person name="Chaudhuri R.R."/>
            <person name="La Ragione R."/>
            <person name="Hildebrand F."/>
            <person name="Pallen M.J."/>
        </authorList>
    </citation>
    <scope>NUCLEOTIDE SEQUENCE</scope>
    <source>
        <strain evidence="2">CHK180-2868</strain>
    </source>
</reference>
<accession>A0A9D1A5D0</accession>
<organism evidence="2 3">
    <name type="scientific">Candidatus Copromonas faecavium</name>
    <name type="common">nom. illeg.</name>
    <dbReference type="NCBI Taxonomy" id="2840740"/>
    <lineage>
        <taxon>Bacteria</taxon>
        <taxon>Bacillati</taxon>
        <taxon>Bacillota</taxon>
        <taxon>Clostridia</taxon>
        <taxon>Lachnospirales</taxon>
        <taxon>Lachnospiraceae</taxon>
        <taxon>Candidatus Copromonas (nom. illeg.)</taxon>
    </lineage>
</organism>
<dbReference type="InterPro" id="IPR010390">
    <property type="entry name" value="ABC-2_transporter-like"/>
</dbReference>
<feature type="transmembrane region" description="Helical" evidence="1">
    <location>
        <begin position="237"/>
        <end position="255"/>
    </location>
</feature>
<feature type="transmembrane region" description="Helical" evidence="1">
    <location>
        <begin position="116"/>
        <end position="134"/>
    </location>
</feature>
<feature type="transmembrane region" description="Helical" evidence="1">
    <location>
        <begin position="146"/>
        <end position="169"/>
    </location>
</feature>
<feature type="transmembrane region" description="Helical" evidence="1">
    <location>
        <begin position="20"/>
        <end position="40"/>
    </location>
</feature>
<dbReference type="PANTHER" id="PTHR36832">
    <property type="entry name" value="SLR1174 PROTEIN-RELATED"/>
    <property type="match status" value="1"/>
</dbReference>
<dbReference type="PANTHER" id="PTHR36832:SF2">
    <property type="entry name" value="INTEGRAL MEMBRANE PROTEIN"/>
    <property type="match status" value="1"/>
</dbReference>
<protein>
    <submittedName>
        <fullName evidence="2">ABC-2 family transporter protein</fullName>
    </submittedName>
</protein>
<dbReference type="AlphaFoldDB" id="A0A9D1A5D0"/>
<comment type="caution">
    <text evidence="2">The sequence shown here is derived from an EMBL/GenBank/DDBJ whole genome shotgun (WGS) entry which is preliminary data.</text>
</comment>
<name>A0A9D1A5D0_9FIRM</name>
<feature type="transmembrane region" description="Helical" evidence="1">
    <location>
        <begin position="181"/>
        <end position="200"/>
    </location>
</feature>
<dbReference type="Pfam" id="PF06182">
    <property type="entry name" value="ABC2_membrane_6"/>
    <property type="match status" value="1"/>
</dbReference>
<proteinExistence type="predicted"/>
<sequence length="267" mass="30072">MKKYLSFFRLRFVMGLQYRAAALAGVVTQFFWGFMLILMFRAFYRADASAFPMSFEATASYIWLQQAFLALFAAWMMEQEIFDSIVNGNMAYELCRPVDIYSMWFSRSAANRIAKAVLRCVTILAAAVCLPSPYGLQAPAGGWNFFLFLVTMLLGFGVTVSLGMLIYVLSFFTISPQGLRLLFSSLAEFLAGALIPLPFFPDNVRKILELLPFASMQNLPLRIYSGSISAVQMERAIVLQIFWLAAITEFGKFLCRQAEKRVTVQGG</sequence>
<keyword evidence="1" id="KW-0472">Membrane</keyword>
<dbReference type="Proteomes" id="UP000824250">
    <property type="component" value="Unassembled WGS sequence"/>
</dbReference>
<evidence type="ECO:0000313" key="3">
    <source>
        <dbReference type="Proteomes" id="UP000824250"/>
    </source>
</evidence>
<keyword evidence="1" id="KW-1133">Transmembrane helix</keyword>
<keyword evidence="1" id="KW-0812">Transmembrane</keyword>